<dbReference type="SUPFAM" id="SSF89095">
    <property type="entry name" value="GatB/YqeY motif"/>
    <property type="match status" value="2"/>
</dbReference>
<gene>
    <name evidence="10" type="primary">gatB</name>
    <name evidence="12" type="ORF">COT75_00155</name>
</gene>
<evidence type="ECO:0000313" key="13">
    <source>
        <dbReference type="Proteomes" id="UP000230093"/>
    </source>
</evidence>
<dbReference type="InterPro" id="IPR018027">
    <property type="entry name" value="Asn/Gln_amidotransferase"/>
</dbReference>
<comment type="caution">
    <text evidence="12">The sequence shown here is derived from an EMBL/GenBank/DDBJ whole genome shotgun (WGS) entry which is preliminary data.</text>
</comment>
<comment type="function">
    <text evidence="7 10">Allows the formation of correctly charged Asn-tRNA(Asn) or Gln-tRNA(Gln) through the transamidation of misacylated Asp-tRNA(Asn) or Glu-tRNA(Gln) in organisms which lack either or both of asparaginyl-tRNA or glutaminyl-tRNA synthetases. The reaction takes place in the presence of glutamine and ATP through an activated phospho-Asp-tRNA(Asn) or phospho-Glu-tRNA(Gln).</text>
</comment>
<dbReference type="InterPro" id="IPR014746">
    <property type="entry name" value="Gln_synth/guanido_kin_cat_dom"/>
</dbReference>
<dbReference type="InterPro" id="IPR003789">
    <property type="entry name" value="Asn/Gln_tRNA_amidoTrase-B-like"/>
</dbReference>
<keyword evidence="5 10" id="KW-0067">ATP-binding</keyword>
<evidence type="ECO:0000256" key="7">
    <source>
        <dbReference type="ARBA" id="ARBA00024799"/>
    </source>
</evidence>
<proteinExistence type="inferred from homology"/>
<dbReference type="InterPro" id="IPR004413">
    <property type="entry name" value="GatB"/>
</dbReference>
<sequence>MKTDPKYKTVIGMEVHLELKTKSKMFCGCSAYHFQIKPNTHTCPVCLGLPGALPVPNKKAIDWCILIGLALKCQPAFESKFDRKNYFYPDLSKGYQISQYDLPFCQKGFLEVENKKIRINRVHMEEDTGKLIHKKIDGRAVSLVDFNRSGVPLVEIVTEADIYSSKEAIEYLKKIQQIVRSLEVSDCDMEKGSMRCEANISLTNNNKMANYKVELKNINSFKFLKKGIEYEIKRQKEILISKKNPIQETRGFNEKTGKTFSQRSKEEAHDYRYFPEPDIPPIDISKNQLEQIKKELKELPDEKFIRFTVELGLKERDVQVVLKNNKTTQYIESLSQLASKDELKELLKIVVNKRVDIRKVSPKKLVENFRNKKTAKLIGKDLLLKIIIKVIKDNEKAVKDYKKGKLEVIGYLIGKVIAESKGKSDPQLVKKMMVEKLKNGI</sequence>
<keyword evidence="12" id="KW-0808">Transferase</keyword>
<dbReference type="InterPro" id="IPR006075">
    <property type="entry name" value="Asn/Gln-tRNA_Trfase_suB/E_cat"/>
</dbReference>
<keyword evidence="3 10" id="KW-0436">Ligase</keyword>
<dbReference type="GO" id="GO:0016740">
    <property type="term" value="F:transferase activity"/>
    <property type="evidence" value="ECO:0007669"/>
    <property type="project" value="UniProtKB-KW"/>
</dbReference>
<evidence type="ECO:0000259" key="11">
    <source>
        <dbReference type="SMART" id="SM00845"/>
    </source>
</evidence>
<dbReference type="PANTHER" id="PTHR11659">
    <property type="entry name" value="GLUTAMYL-TRNA GLN AMIDOTRANSFERASE SUBUNIT B MITOCHONDRIAL AND PROKARYOTIC PET112-RELATED"/>
    <property type="match status" value="1"/>
</dbReference>
<dbReference type="HAMAP" id="MF_00121">
    <property type="entry name" value="GatB"/>
    <property type="match status" value="1"/>
</dbReference>
<reference evidence="13" key="1">
    <citation type="submission" date="2017-09" db="EMBL/GenBank/DDBJ databases">
        <title>Depth-based differentiation of microbial function through sediment-hosted aquifers and enrichment of novel symbionts in the deep terrestrial subsurface.</title>
        <authorList>
            <person name="Probst A.J."/>
            <person name="Ladd B."/>
            <person name="Jarett J.K."/>
            <person name="Geller-Mcgrath D.E."/>
            <person name="Sieber C.M.K."/>
            <person name="Emerson J.B."/>
            <person name="Anantharaman K."/>
            <person name="Thomas B.C."/>
            <person name="Malmstrom R."/>
            <person name="Stieglmeier M."/>
            <person name="Klingl A."/>
            <person name="Woyke T."/>
            <person name="Ryan C.M."/>
            <person name="Banfield J.F."/>
        </authorList>
    </citation>
    <scope>NUCLEOTIDE SEQUENCE [LARGE SCALE GENOMIC DNA]</scope>
</reference>
<evidence type="ECO:0000256" key="1">
    <source>
        <dbReference type="ARBA" id="ARBA00005306"/>
    </source>
</evidence>
<dbReference type="Pfam" id="PF02934">
    <property type="entry name" value="GatB_N"/>
    <property type="match status" value="1"/>
</dbReference>
<dbReference type="NCBIfam" id="NF004012">
    <property type="entry name" value="PRK05477.1-2"/>
    <property type="match status" value="1"/>
</dbReference>
<dbReference type="InterPro" id="IPR017959">
    <property type="entry name" value="Asn/Gln-tRNA_amidoTrfase_suB/E"/>
</dbReference>
<protein>
    <recommendedName>
        <fullName evidence="10">Aspartyl/glutamyl-tRNA(Asn/Gln) amidotransferase subunit B</fullName>
        <shortName evidence="10">Asp/Glu-ADT subunit B</shortName>
        <ecNumber evidence="10">6.3.5.-</ecNumber>
    </recommendedName>
</protein>
<dbReference type="EC" id="6.3.5.-" evidence="10"/>
<dbReference type="InterPro" id="IPR017958">
    <property type="entry name" value="Gln-tRNA_amidoTrfase_suB_CS"/>
</dbReference>
<organism evidence="12 13">
    <name type="scientific">Candidatus Beckwithbacteria bacterium CG10_big_fil_rev_8_21_14_0_10_34_10</name>
    <dbReference type="NCBI Taxonomy" id="1974495"/>
    <lineage>
        <taxon>Bacteria</taxon>
        <taxon>Candidatus Beckwithiibacteriota</taxon>
    </lineage>
</organism>
<dbReference type="InterPro" id="IPR023168">
    <property type="entry name" value="GatB_Yqey_C_2"/>
</dbReference>
<evidence type="ECO:0000313" key="12">
    <source>
        <dbReference type="EMBL" id="PIS09604.1"/>
    </source>
</evidence>
<evidence type="ECO:0000256" key="8">
    <source>
        <dbReference type="ARBA" id="ARBA00047380"/>
    </source>
</evidence>
<feature type="domain" description="Asn/Gln amidotransferase" evidence="11">
    <location>
        <begin position="287"/>
        <end position="437"/>
    </location>
</feature>
<evidence type="ECO:0000256" key="4">
    <source>
        <dbReference type="ARBA" id="ARBA00022741"/>
    </source>
</evidence>
<dbReference type="PROSITE" id="PS01234">
    <property type="entry name" value="GATB"/>
    <property type="match status" value="1"/>
</dbReference>
<keyword evidence="4 10" id="KW-0547">Nucleotide-binding</keyword>
<evidence type="ECO:0000256" key="3">
    <source>
        <dbReference type="ARBA" id="ARBA00022598"/>
    </source>
</evidence>
<dbReference type="AlphaFoldDB" id="A0A2H0WAA7"/>
<comment type="catalytic activity">
    <reaction evidence="9 10">
        <text>L-glutamyl-tRNA(Gln) + L-glutamine + ATP + H2O = L-glutaminyl-tRNA(Gln) + L-glutamate + ADP + phosphate + H(+)</text>
        <dbReference type="Rhea" id="RHEA:17521"/>
        <dbReference type="Rhea" id="RHEA-COMP:9681"/>
        <dbReference type="Rhea" id="RHEA-COMP:9684"/>
        <dbReference type="ChEBI" id="CHEBI:15377"/>
        <dbReference type="ChEBI" id="CHEBI:15378"/>
        <dbReference type="ChEBI" id="CHEBI:29985"/>
        <dbReference type="ChEBI" id="CHEBI:30616"/>
        <dbReference type="ChEBI" id="CHEBI:43474"/>
        <dbReference type="ChEBI" id="CHEBI:58359"/>
        <dbReference type="ChEBI" id="CHEBI:78520"/>
        <dbReference type="ChEBI" id="CHEBI:78521"/>
        <dbReference type="ChEBI" id="CHEBI:456216"/>
    </reaction>
</comment>
<dbReference type="SMART" id="SM00845">
    <property type="entry name" value="GatB_Yqey"/>
    <property type="match status" value="1"/>
</dbReference>
<keyword evidence="6 10" id="KW-0648">Protein biosynthesis</keyword>
<dbReference type="GO" id="GO:0050566">
    <property type="term" value="F:asparaginyl-tRNA synthase (glutamine-hydrolyzing) activity"/>
    <property type="evidence" value="ECO:0007669"/>
    <property type="project" value="RHEA"/>
</dbReference>
<evidence type="ECO:0000256" key="9">
    <source>
        <dbReference type="ARBA" id="ARBA00047913"/>
    </source>
</evidence>
<evidence type="ECO:0000256" key="2">
    <source>
        <dbReference type="ARBA" id="ARBA00011123"/>
    </source>
</evidence>
<dbReference type="Proteomes" id="UP000230093">
    <property type="component" value="Unassembled WGS sequence"/>
</dbReference>
<accession>A0A2H0WAA7</accession>
<dbReference type="SUPFAM" id="SSF55931">
    <property type="entry name" value="Glutamine synthetase/guanido kinase"/>
    <property type="match status" value="1"/>
</dbReference>
<dbReference type="Pfam" id="PF02637">
    <property type="entry name" value="GatB_Yqey"/>
    <property type="match status" value="1"/>
</dbReference>
<dbReference type="Gene3D" id="1.10.10.410">
    <property type="match status" value="1"/>
</dbReference>
<dbReference type="NCBIfam" id="NF004014">
    <property type="entry name" value="PRK05477.1-4"/>
    <property type="match status" value="1"/>
</dbReference>
<dbReference type="EMBL" id="PEZT01000001">
    <property type="protein sequence ID" value="PIS09604.1"/>
    <property type="molecule type" value="Genomic_DNA"/>
</dbReference>
<evidence type="ECO:0000256" key="10">
    <source>
        <dbReference type="HAMAP-Rule" id="MF_00121"/>
    </source>
</evidence>
<dbReference type="GO" id="GO:0005524">
    <property type="term" value="F:ATP binding"/>
    <property type="evidence" value="ECO:0007669"/>
    <property type="project" value="UniProtKB-KW"/>
</dbReference>
<comment type="subunit">
    <text evidence="2 10">Heterotrimer of A, B and C subunits.</text>
</comment>
<comment type="catalytic activity">
    <reaction evidence="8 10">
        <text>L-aspartyl-tRNA(Asn) + L-glutamine + ATP + H2O = L-asparaginyl-tRNA(Asn) + L-glutamate + ADP + phosphate + 2 H(+)</text>
        <dbReference type="Rhea" id="RHEA:14513"/>
        <dbReference type="Rhea" id="RHEA-COMP:9674"/>
        <dbReference type="Rhea" id="RHEA-COMP:9677"/>
        <dbReference type="ChEBI" id="CHEBI:15377"/>
        <dbReference type="ChEBI" id="CHEBI:15378"/>
        <dbReference type="ChEBI" id="CHEBI:29985"/>
        <dbReference type="ChEBI" id="CHEBI:30616"/>
        <dbReference type="ChEBI" id="CHEBI:43474"/>
        <dbReference type="ChEBI" id="CHEBI:58359"/>
        <dbReference type="ChEBI" id="CHEBI:78515"/>
        <dbReference type="ChEBI" id="CHEBI:78516"/>
        <dbReference type="ChEBI" id="CHEBI:456216"/>
    </reaction>
</comment>
<dbReference type="GO" id="GO:0050567">
    <property type="term" value="F:glutaminyl-tRNA synthase (glutamine-hydrolyzing) activity"/>
    <property type="evidence" value="ECO:0007669"/>
    <property type="project" value="UniProtKB-UniRule"/>
</dbReference>
<dbReference type="NCBIfam" id="TIGR00133">
    <property type="entry name" value="gatB"/>
    <property type="match status" value="1"/>
</dbReference>
<name>A0A2H0WAA7_9BACT</name>
<evidence type="ECO:0000256" key="5">
    <source>
        <dbReference type="ARBA" id="ARBA00022840"/>
    </source>
</evidence>
<evidence type="ECO:0000256" key="6">
    <source>
        <dbReference type="ARBA" id="ARBA00022917"/>
    </source>
</evidence>
<comment type="similarity">
    <text evidence="1 10">Belongs to the GatB/GatE family. GatB subfamily.</text>
</comment>
<dbReference type="GO" id="GO:0006412">
    <property type="term" value="P:translation"/>
    <property type="evidence" value="ECO:0007669"/>
    <property type="project" value="UniProtKB-UniRule"/>
</dbReference>